<feature type="region of interest" description="Disordered" evidence="1">
    <location>
        <begin position="1"/>
        <end position="47"/>
    </location>
</feature>
<dbReference type="EMBL" id="JOKZ01000036">
    <property type="protein sequence ID" value="KKP05952.1"/>
    <property type="molecule type" value="Genomic_DNA"/>
</dbReference>
<evidence type="ECO:0000256" key="1">
    <source>
        <dbReference type="SAM" id="MobiDB-lite"/>
    </source>
</evidence>
<dbReference type="Gene3D" id="3.40.630.30">
    <property type="match status" value="1"/>
</dbReference>
<gene>
    <name evidence="2" type="ORF">THAR02_01908</name>
</gene>
<feature type="region of interest" description="Disordered" evidence="1">
    <location>
        <begin position="150"/>
        <end position="183"/>
    </location>
</feature>
<feature type="compositionally biased region" description="Polar residues" evidence="1">
    <location>
        <begin position="150"/>
        <end position="163"/>
    </location>
</feature>
<comment type="caution">
    <text evidence="2">The sequence shown here is derived from an EMBL/GenBank/DDBJ whole genome shotgun (WGS) entry which is preliminary data.</text>
</comment>
<feature type="region of interest" description="Disordered" evidence="1">
    <location>
        <begin position="60"/>
        <end position="107"/>
    </location>
</feature>
<dbReference type="Proteomes" id="UP000034112">
    <property type="component" value="Unassembled WGS sequence"/>
</dbReference>
<feature type="compositionally biased region" description="Polar residues" evidence="1">
    <location>
        <begin position="61"/>
        <end position="93"/>
    </location>
</feature>
<dbReference type="SUPFAM" id="SSF55729">
    <property type="entry name" value="Acyl-CoA N-acyltransferases (Nat)"/>
    <property type="match status" value="1"/>
</dbReference>
<dbReference type="InterPro" id="IPR016181">
    <property type="entry name" value="Acyl_CoA_acyltransferase"/>
</dbReference>
<evidence type="ECO:0000313" key="2">
    <source>
        <dbReference type="EMBL" id="KKP05952.1"/>
    </source>
</evidence>
<sequence length="553" mass="61767">MDLTPATEKSNLTPAKDGKTKKFPGLKEWLNNGPATPKTPSPSSAFAKCEAVHEAAVAITEQPSSYQTKTSSNASAQITEDPTHPSATGISEISQHDHRETTSAKPRNLIFESLNRVLEPESKTRGLMIRPEAIPTDSPQITEGLTGFEVQSQGSRASWNISEGLSDGDGQDEPKQEEMPEGTQISRTMAWLLQTSKPPTAIHSLASQSAVDHYKKDIDTETGDFLPEIRYPDTFKSLHEGPSRDHRDIAWRQANLTVELQIAREIRSRELLATKIRSKIKPQVQAVPIEQETGPNAECIVRPATPEDFEAIAAIINMESRATGSPQIIEWRDVTAANVQKIYDSCRDNLQPFIVATTTEDPLLDRSNWPKNATKAYQGYLAFRSTQAKVSQEVLGFAFVVEARLGLLGGPCPGSRHTGQVKVVVHPSHRGKLYGSALLDRILLCTAPFHRRAIDYEWQCQDSSKVYESIACQNRRKYAWIYVETFCAGRDDPSLKLATSFLQKFEFQEVCHLRSAVKTDRYYESRWLDIVLWARETQPLSNIEDLFPGAYNL</sequence>
<protein>
    <submittedName>
        <fullName evidence="2">Uncharacterized protein</fullName>
    </submittedName>
</protein>
<feature type="compositionally biased region" description="Low complexity" evidence="1">
    <location>
        <begin position="34"/>
        <end position="47"/>
    </location>
</feature>
<dbReference type="CDD" id="cd04301">
    <property type="entry name" value="NAT_SF"/>
    <property type="match status" value="1"/>
</dbReference>
<reference evidence="3" key="1">
    <citation type="journal article" date="2015" name="Genome Announc.">
        <title>Draft whole-genome sequence of the biocontrol agent Trichoderma harzianum T6776.</title>
        <authorList>
            <person name="Baroncelli R."/>
            <person name="Piaggeschi G."/>
            <person name="Fiorini L."/>
            <person name="Bertolini E."/>
            <person name="Zapparata A."/>
            <person name="Pe M.E."/>
            <person name="Sarrocco S."/>
            <person name="Vannacci G."/>
        </authorList>
    </citation>
    <scope>NUCLEOTIDE SEQUENCE [LARGE SCALE GENOMIC DNA]</scope>
    <source>
        <strain evidence="3">T6776</strain>
    </source>
</reference>
<dbReference type="OMA" id="AWRQANM"/>
<accession>A0A0G0A0V0</accession>
<dbReference type="AlphaFoldDB" id="A0A0G0A0V0"/>
<organism evidence="2 3">
    <name type="scientific">Trichoderma harzianum</name>
    <name type="common">Hypocrea lixii</name>
    <dbReference type="NCBI Taxonomy" id="5544"/>
    <lineage>
        <taxon>Eukaryota</taxon>
        <taxon>Fungi</taxon>
        <taxon>Dikarya</taxon>
        <taxon>Ascomycota</taxon>
        <taxon>Pezizomycotina</taxon>
        <taxon>Sordariomycetes</taxon>
        <taxon>Hypocreomycetidae</taxon>
        <taxon>Hypocreales</taxon>
        <taxon>Hypocreaceae</taxon>
        <taxon>Trichoderma</taxon>
    </lineage>
</organism>
<name>A0A0G0A0V0_TRIHA</name>
<dbReference type="OrthoDB" id="2129362at2759"/>
<evidence type="ECO:0000313" key="3">
    <source>
        <dbReference type="Proteomes" id="UP000034112"/>
    </source>
</evidence>
<proteinExistence type="predicted"/>